<evidence type="ECO:0000256" key="2">
    <source>
        <dbReference type="ARBA" id="ARBA00004479"/>
    </source>
</evidence>
<evidence type="ECO:0000313" key="25">
    <source>
        <dbReference type="EMBL" id="KRH58313.1"/>
    </source>
</evidence>
<comment type="catalytic activity">
    <reaction evidence="19">
        <text>L-threonyl-[protein] + ATP = O-phospho-L-threonyl-[protein] + ADP + H(+)</text>
        <dbReference type="Rhea" id="RHEA:46608"/>
        <dbReference type="Rhea" id="RHEA-COMP:11060"/>
        <dbReference type="Rhea" id="RHEA-COMP:11605"/>
        <dbReference type="ChEBI" id="CHEBI:15378"/>
        <dbReference type="ChEBI" id="CHEBI:30013"/>
        <dbReference type="ChEBI" id="CHEBI:30616"/>
        <dbReference type="ChEBI" id="CHEBI:61977"/>
        <dbReference type="ChEBI" id="CHEBI:456216"/>
        <dbReference type="EC" id="2.7.11.1"/>
    </reaction>
</comment>
<dbReference type="FunFam" id="3.30.200.20:FF:000015">
    <property type="entry name" value="Somatic embryogenesis receptor kinase 1"/>
    <property type="match status" value="1"/>
</dbReference>
<evidence type="ECO:0000256" key="9">
    <source>
        <dbReference type="ARBA" id="ARBA00022692"/>
    </source>
</evidence>
<dbReference type="EC" id="2.7.11.1" evidence="4"/>
<dbReference type="InterPro" id="IPR013210">
    <property type="entry name" value="LRR_N_plant-typ"/>
</dbReference>
<feature type="chain" id="PRO_5014522105" description="non-specific serine/threonine protein kinase" evidence="23">
    <location>
        <begin position="33"/>
        <end position="537"/>
    </location>
</feature>
<dbReference type="SUPFAM" id="SSF52058">
    <property type="entry name" value="L domain-like"/>
    <property type="match status" value="1"/>
</dbReference>
<evidence type="ECO:0000259" key="24">
    <source>
        <dbReference type="PROSITE" id="PS50011"/>
    </source>
</evidence>
<dbReference type="Proteomes" id="UP000008827">
    <property type="component" value="Chromosome 5"/>
</dbReference>
<keyword evidence="9 22" id="KW-0812">Transmembrane</keyword>
<dbReference type="ExpressionAtlas" id="A0A0R0JZH0">
    <property type="expression patterns" value="baseline and differential"/>
</dbReference>
<reference evidence="26" key="2">
    <citation type="submission" date="2018-02" db="UniProtKB">
        <authorList>
            <consortium name="EnsemblPlants"/>
        </authorList>
    </citation>
    <scope>IDENTIFICATION</scope>
    <source>
        <strain evidence="26">Williams 82</strain>
    </source>
</reference>
<dbReference type="Pfam" id="PF00560">
    <property type="entry name" value="LRR_1"/>
    <property type="match status" value="4"/>
</dbReference>
<dbReference type="InterPro" id="IPR000719">
    <property type="entry name" value="Prot_kinase_dom"/>
</dbReference>
<evidence type="ECO:0000256" key="21">
    <source>
        <dbReference type="PROSITE-ProRule" id="PRU10141"/>
    </source>
</evidence>
<evidence type="ECO:0000256" key="7">
    <source>
        <dbReference type="ARBA" id="ARBA00022614"/>
    </source>
</evidence>
<evidence type="ECO:0000256" key="11">
    <source>
        <dbReference type="ARBA" id="ARBA00022737"/>
    </source>
</evidence>
<dbReference type="Gene3D" id="3.80.10.10">
    <property type="entry name" value="Ribonuclease Inhibitor"/>
    <property type="match status" value="1"/>
</dbReference>
<feature type="signal peptide" evidence="23">
    <location>
        <begin position="1"/>
        <end position="32"/>
    </location>
</feature>
<keyword evidence="7" id="KW-0433">Leucine-rich repeat</keyword>
<dbReference type="PANTHER" id="PTHR47988">
    <property type="entry name" value="SOMATIC EMBRYOGENESIS RECEPTOR KINASE 1"/>
    <property type="match status" value="1"/>
</dbReference>
<keyword evidence="18" id="KW-0325">Glycoprotein</keyword>
<evidence type="ECO:0000256" key="14">
    <source>
        <dbReference type="ARBA" id="ARBA00022840"/>
    </source>
</evidence>
<evidence type="ECO:0000256" key="8">
    <source>
        <dbReference type="ARBA" id="ARBA00022679"/>
    </source>
</evidence>
<comment type="subcellular location">
    <subcellularLocation>
        <location evidence="1">Cell membrane</location>
        <topology evidence="1">Single-pass membrane protein</topology>
    </subcellularLocation>
    <subcellularLocation>
        <location evidence="2">Membrane</location>
        <topology evidence="2">Single-pass type I membrane protein</topology>
    </subcellularLocation>
</comment>
<accession>A0A0R0JZH0</accession>
<dbReference type="InterPro" id="IPR011009">
    <property type="entry name" value="Kinase-like_dom_sf"/>
</dbReference>
<dbReference type="SUPFAM" id="SSF56112">
    <property type="entry name" value="Protein kinase-like (PK-like)"/>
    <property type="match status" value="1"/>
</dbReference>
<dbReference type="GO" id="GO:0004674">
    <property type="term" value="F:protein serine/threonine kinase activity"/>
    <property type="evidence" value="ECO:0007669"/>
    <property type="project" value="UniProtKB-KW"/>
</dbReference>
<dbReference type="EnsemblPlants" id="KRH58313">
    <property type="protein sequence ID" value="KRH58313"/>
    <property type="gene ID" value="GLYMA_05G119600"/>
</dbReference>
<reference evidence="25 26" key="1">
    <citation type="journal article" date="2010" name="Nature">
        <title>Genome sequence of the palaeopolyploid soybean.</title>
        <authorList>
            <person name="Schmutz J."/>
            <person name="Cannon S.B."/>
            <person name="Schlueter J."/>
            <person name="Ma J."/>
            <person name="Mitros T."/>
            <person name="Nelson W."/>
            <person name="Hyten D.L."/>
            <person name="Song Q."/>
            <person name="Thelen J.J."/>
            <person name="Cheng J."/>
            <person name="Xu D."/>
            <person name="Hellsten U."/>
            <person name="May G.D."/>
            <person name="Yu Y."/>
            <person name="Sakurai T."/>
            <person name="Umezawa T."/>
            <person name="Bhattacharyya M.K."/>
            <person name="Sandhu D."/>
            <person name="Valliyodan B."/>
            <person name="Lindquist E."/>
            <person name="Peto M."/>
            <person name="Grant D."/>
            <person name="Shu S."/>
            <person name="Goodstein D."/>
            <person name="Barry K."/>
            <person name="Futrell-Griggs M."/>
            <person name="Abernathy B."/>
            <person name="Du J."/>
            <person name="Tian Z."/>
            <person name="Zhu L."/>
            <person name="Gill N."/>
            <person name="Joshi T."/>
            <person name="Libault M."/>
            <person name="Sethuraman A."/>
            <person name="Zhang X.-C."/>
            <person name="Shinozaki K."/>
            <person name="Nguyen H.T."/>
            <person name="Wing R.A."/>
            <person name="Cregan P."/>
            <person name="Specht J."/>
            <person name="Grimwood J."/>
            <person name="Rokhsar D."/>
            <person name="Stacey G."/>
            <person name="Shoemaker R.C."/>
            <person name="Jackson S.A."/>
        </authorList>
    </citation>
    <scope>NUCLEOTIDE SEQUENCE</scope>
    <source>
        <strain evidence="26">cv. Williams 82</strain>
        <tissue evidence="25">Callus</tissue>
    </source>
</reference>
<evidence type="ECO:0000256" key="16">
    <source>
        <dbReference type="ARBA" id="ARBA00023136"/>
    </source>
</evidence>
<dbReference type="AlphaFoldDB" id="A0A0R0JZH0"/>
<dbReference type="InterPro" id="IPR017441">
    <property type="entry name" value="Protein_kinase_ATP_BS"/>
</dbReference>
<dbReference type="Pfam" id="PF00069">
    <property type="entry name" value="Pkinase"/>
    <property type="match status" value="1"/>
</dbReference>
<evidence type="ECO:0000256" key="17">
    <source>
        <dbReference type="ARBA" id="ARBA00023170"/>
    </source>
</evidence>
<dbReference type="Pfam" id="PF08263">
    <property type="entry name" value="LRRNT_2"/>
    <property type="match status" value="1"/>
</dbReference>
<dbReference type="Gene3D" id="1.10.510.10">
    <property type="entry name" value="Transferase(Phosphotransferase) domain 1"/>
    <property type="match status" value="1"/>
</dbReference>
<evidence type="ECO:0000313" key="27">
    <source>
        <dbReference type="Proteomes" id="UP000008827"/>
    </source>
</evidence>
<evidence type="ECO:0000256" key="23">
    <source>
        <dbReference type="SAM" id="SignalP"/>
    </source>
</evidence>
<keyword evidence="13" id="KW-0418">Kinase</keyword>
<sequence length="537" mass="59381">MTNMQRVVSSFMSLFLILWMFVVLDLVIKVSGNAEGDALMALKNNMIDPSDALRSWDATLVHPCTWLHVFCNSENSVTRVDLGNENLSGQLVPQLGQLPNLEYLELYSNNITGEIPVELGSLTNLVSLDLYLNKITGPIPDGLANLKKLKSLRLNNNSLSGNIPVGLTTINSLQVLDLANNNLTGNVPVYGSFSIFTPISFKNNPFLYQTTPVTPAATPQQNPSGNGITAIGVIAGGVAVGAALLFASPVIAIVYWNRRKPPDDYFDVAAEEDPEVSFGQLKKFSLPELRIATDNFSNNNILGKGGYGKVYIGRLTNGGNVAVKRLNPERIRGEDKQFKREVEMISMAVHRNLLRLIGFCMTSSERLLVYPLMVNGSLESCLREPSESKPPLEWPMRKRIALGAARGLAYLHDHCDPKIIHRDVKAANILLDDEFEAVVGDFGLARIMDYQNTHVTTAVCGTHGHIAPEYLTTGRSSEKTDVFGYGMMLLEIITGQRAFDLARFARDEDIMLLEWVGIIIMFRVKHYFASCFLEKVQ</sequence>
<dbReference type="FunFam" id="3.80.10.10:FF:000024">
    <property type="entry name" value="Somatic embryogenesis receptor kinase 1"/>
    <property type="match status" value="1"/>
</dbReference>
<feature type="domain" description="Protein kinase" evidence="24">
    <location>
        <begin position="296"/>
        <end position="537"/>
    </location>
</feature>
<feature type="binding site" evidence="21">
    <location>
        <position position="324"/>
    </location>
    <ligand>
        <name>ATP</name>
        <dbReference type="ChEBI" id="CHEBI:30616"/>
    </ligand>
</feature>
<evidence type="ECO:0000256" key="3">
    <source>
        <dbReference type="ARBA" id="ARBA00008684"/>
    </source>
</evidence>
<evidence type="ECO:0000256" key="22">
    <source>
        <dbReference type="SAM" id="Phobius"/>
    </source>
</evidence>
<dbReference type="PROSITE" id="PS50011">
    <property type="entry name" value="PROTEIN_KINASE_DOM"/>
    <property type="match status" value="1"/>
</dbReference>
<proteinExistence type="inferred from homology"/>
<comment type="catalytic activity">
    <reaction evidence="20">
        <text>L-seryl-[protein] + ATP = O-phospho-L-seryl-[protein] + ADP + H(+)</text>
        <dbReference type="Rhea" id="RHEA:17989"/>
        <dbReference type="Rhea" id="RHEA-COMP:9863"/>
        <dbReference type="Rhea" id="RHEA-COMP:11604"/>
        <dbReference type="ChEBI" id="CHEBI:15378"/>
        <dbReference type="ChEBI" id="CHEBI:29999"/>
        <dbReference type="ChEBI" id="CHEBI:30616"/>
        <dbReference type="ChEBI" id="CHEBI:83421"/>
        <dbReference type="ChEBI" id="CHEBI:456216"/>
        <dbReference type="EC" id="2.7.11.1"/>
    </reaction>
</comment>
<name>A0A0R0JZH0_SOYBN</name>
<evidence type="ECO:0000256" key="12">
    <source>
        <dbReference type="ARBA" id="ARBA00022741"/>
    </source>
</evidence>
<evidence type="ECO:0000256" key="18">
    <source>
        <dbReference type="ARBA" id="ARBA00023180"/>
    </source>
</evidence>
<evidence type="ECO:0000313" key="26">
    <source>
        <dbReference type="EnsemblPlants" id="KRH58313"/>
    </source>
</evidence>
<keyword evidence="27" id="KW-1185">Reference proteome</keyword>
<keyword evidence="11" id="KW-0677">Repeat</keyword>
<organism evidence="25">
    <name type="scientific">Glycine max</name>
    <name type="common">Soybean</name>
    <name type="synonym">Glycine hispida</name>
    <dbReference type="NCBI Taxonomy" id="3847"/>
    <lineage>
        <taxon>Eukaryota</taxon>
        <taxon>Viridiplantae</taxon>
        <taxon>Streptophyta</taxon>
        <taxon>Embryophyta</taxon>
        <taxon>Tracheophyta</taxon>
        <taxon>Spermatophyta</taxon>
        <taxon>Magnoliopsida</taxon>
        <taxon>eudicotyledons</taxon>
        <taxon>Gunneridae</taxon>
        <taxon>Pentapetalae</taxon>
        <taxon>rosids</taxon>
        <taxon>fabids</taxon>
        <taxon>Fabales</taxon>
        <taxon>Fabaceae</taxon>
        <taxon>Papilionoideae</taxon>
        <taxon>50 kb inversion clade</taxon>
        <taxon>NPAAA clade</taxon>
        <taxon>indigoferoid/millettioid clade</taxon>
        <taxon>Phaseoleae</taxon>
        <taxon>Glycine</taxon>
        <taxon>Glycine subgen. Soja</taxon>
    </lineage>
</organism>
<dbReference type="GO" id="GO:0005886">
    <property type="term" value="C:plasma membrane"/>
    <property type="evidence" value="ECO:0007669"/>
    <property type="project" value="UniProtKB-SubCell"/>
</dbReference>
<gene>
    <name evidence="26" type="primary">LOC100804708</name>
    <name evidence="25" type="ORF">GLYMA_05G119600</name>
</gene>
<evidence type="ECO:0000256" key="5">
    <source>
        <dbReference type="ARBA" id="ARBA00022475"/>
    </source>
</evidence>
<dbReference type="EMBL" id="CM000838">
    <property type="protein sequence ID" value="KRH58313.1"/>
    <property type="molecule type" value="Genomic_DNA"/>
</dbReference>
<comment type="similarity">
    <text evidence="3">Belongs to the protein kinase superfamily. Ser/Thr protein kinase family.</text>
</comment>
<dbReference type="GO" id="GO:0005524">
    <property type="term" value="F:ATP binding"/>
    <property type="evidence" value="ECO:0007669"/>
    <property type="project" value="UniProtKB-UniRule"/>
</dbReference>
<dbReference type="PROSITE" id="PS00108">
    <property type="entry name" value="PROTEIN_KINASE_ST"/>
    <property type="match status" value="1"/>
</dbReference>
<dbReference type="InterPro" id="IPR032675">
    <property type="entry name" value="LRR_dom_sf"/>
</dbReference>
<dbReference type="InterPro" id="IPR008271">
    <property type="entry name" value="Ser/Thr_kinase_AS"/>
</dbReference>
<dbReference type="PROSITE" id="PS00107">
    <property type="entry name" value="PROTEIN_KINASE_ATP"/>
    <property type="match status" value="1"/>
</dbReference>
<evidence type="ECO:0000256" key="10">
    <source>
        <dbReference type="ARBA" id="ARBA00022729"/>
    </source>
</evidence>
<dbReference type="SMART" id="SM00220">
    <property type="entry name" value="S_TKc"/>
    <property type="match status" value="1"/>
</dbReference>
<evidence type="ECO:0000256" key="20">
    <source>
        <dbReference type="ARBA" id="ARBA00048679"/>
    </source>
</evidence>
<evidence type="ECO:0000256" key="6">
    <source>
        <dbReference type="ARBA" id="ARBA00022527"/>
    </source>
</evidence>
<keyword evidence="12 21" id="KW-0547">Nucleotide-binding</keyword>
<keyword evidence="14 21" id="KW-0067">ATP-binding</keyword>
<evidence type="ECO:0000256" key="15">
    <source>
        <dbReference type="ARBA" id="ARBA00022989"/>
    </source>
</evidence>
<feature type="transmembrane region" description="Helical" evidence="22">
    <location>
        <begin position="230"/>
        <end position="256"/>
    </location>
</feature>
<dbReference type="FunFam" id="1.10.510.10:FF:000016">
    <property type="entry name" value="Somatic embryogenesis receptor-like kinase 1"/>
    <property type="match status" value="1"/>
</dbReference>
<keyword evidence="15 22" id="KW-1133">Transmembrane helix</keyword>
<keyword evidence="10 23" id="KW-0732">Signal</keyword>
<keyword evidence="6" id="KW-0723">Serine/threonine-protein kinase</keyword>
<dbReference type="InterPro" id="IPR001611">
    <property type="entry name" value="Leu-rich_rpt"/>
</dbReference>
<reference evidence="25" key="3">
    <citation type="submission" date="2018-07" db="EMBL/GenBank/DDBJ databases">
        <title>WGS assembly of Glycine max.</title>
        <authorList>
            <person name="Schmutz J."/>
            <person name="Cannon S."/>
            <person name="Schlueter J."/>
            <person name="Ma J."/>
            <person name="Mitros T."/>
            <person name="Nelson W."/>
            <person name="Hyten D."/>
            <person name="Song Q."/>
            <person name="Thelen J."/>
            <person name="Cheng J."/>
            <person name="Xu D."/>
            <person name="Hellsten U."/>
            <person name="May G."/>
            <person name="Yu Y."/>
            <person name="Sakurai T."/>
            <person name="Umezawa T."/>
            <person name="Bhattacharyya M."/>
            <person name="Sandhu D."/>
            <person name="Valliyodan B."/>
            <person name="Lindquist E."/>
            <person name="Peto M."/>
            <person name="Grant D."/>
            <person name="Shu S."/>
            <person name="Goodstein D."/>
            <person name="Barry K."/>
            <person name="Futrell-Griggs M."/>
            <person name="Abernathy B."/>
            <person name="Du J."/>
            <person name="Tian Z."/>
            <person name="Zhu L."/>
            <person name="Gill N."/>
            <person name="Joshi T."/>
            <person name="Libault M."/>
            <person name="Sethuraman A."/>
            <person name="Zhang X."/>
            <person name="Shinozaki K."/>
            <person name="Nguyen H."/>
            <person name="Wing R."/>
            <person name="Cregan P."/>
            <person name="Specht J."/>
            <person name="Grimwood J."/>
            <person name="Rokhsar D."/>
            <person name="Stacey G."/>
            <person name="Shoemaker R."/>
            <person name="Jackson S."/>
        </authorList>
    </citation>
    <scope>NUCLEOTIDE SEQUENCE</scope>
    <source>
        <tissue evidence="25">Callus</tissue>
    </source>
</reference>
<keyword evidence="17" id="KW-0675">Receptor</keyword>
<dbReference type="Gramene" id="KRH58313">
    <property type="protein sequence ID" value="KRH58313"/>
    <property type="gene ID" value="GLYMA_05G119600"/>
</dbReference>
<keyword evidence="8" id="KW-0808">Transferase</keyword>
<dbReference type="Gene3D" id="3.30.200.20">
    <property type="entry name" value="Phosphorylase Kinase, domain 1"/>
    <property type="match status" value="1"/>
</dbReference>
<evidence type="ECO:0000256" key="4">
    <source>
        <dbReference type="ARBA" id="ARBA00012513"/>
    </source>
</evidence>
<protein>
    <recommendedName>
        <fullName evidence="4">non-specific serine/threonine protein kinase</fullName>
        <ecNumber evidence="4">2.7.11.1</ecNumber>
    </recommendedName>
</protein>
<evidence type="ECO:0000256" key="19">
    <source>
        <dbReference type="ARBA" id="ARBA00047899"/>
    </source>
</evidence>
<evidence type="ECO:0000256" key="13">
    <source>
        <dbReference type="ARBA" id="ARBA00022777"/>
    </source>
</evidence>
<evidence type="ECO:0000256" key="1">
    <source>
        <dbReference type="ARBA" id="ARBA00004162"/>
    </source>
</evidence>
<keyword evidence="16 22" id="KW-0472">Membrane</keyword>
<keyword evidence="5" id="KW-1003">Cell membrane</keyword>